<protein>
    <recommendedName>
        <fullName evidence="3">Bacterioferritin</fullName>
    </recommendedName>
</protein>
<name>A0A5S5DCU3_9SPHI</name>
<accession>A0A5S5DCU3</accession>
<dbReference type="OrthoDB" id="709023at2"/>
<comment type="caution">
    <text evidence="1">The sequence shown here is derived from an EMBL/GenBank/DDBJ whole genome shotgun (WGS) entry which is preliminary data.</text>
</comment>
<dbReference type="EMBL" id="VNHX01000016">
    <property type="protein sequence ID" value="TYP92439.1"/>
    <property type="molecule type" value="Genomic_DNA"/>
</dbReference>
<sequence>MKIKERIQKLVDVNSYRMAVYQWAVEALNEYQEVHLRYTFQQYVAESQMFINQLLAHAAEDNMRLEQGQQAKVVAIKAPAGPAYVKGDTCAILERCMAGESTCKEKYQEAIDTIEDDRTAVAHVIRQQAELQYMAYNHMKTLVECNSYHTQAG</sequence>
<dbReference type="Gene3D" id="1.20.1260.10">
    <property type="match status" value="1"/>
</dbReference>
<gene>
    <name evidence="1" type="ORF">BC792_11641</name>
</gene>
<dbReference type="Proteomes" id="UP000325105">
    <property type="component" value="Unassembled WGS sequence"/>
</dbReference>
<keyword evidence="2" id="KW-1185">Reference proteome</keyword>
<reference evidence="1 2" key="1">
    <citation type="submission" date="2019-07" db="EMBL/GenBank/DDBJ databases">
        <title>Genomic Encyclopedia of Archaeal and Bacterial Type Strains, Phase II (KMG-II): from individual species to whole genera.</title>
        <authorList>
            <person name="Goeker M."/>
        </authorList>
    </citation>
    <scope>NUCLEOTIDE SEQUENCE [LARGE SCALE GENOMIC DNA]</scope>
    <source>
        <strain evidence="1 2">DSM 18850</strain>
    </source>
</reference>
<organism evidence="1 2">
    <name type="scientific">Sphingobacterium allocomposti</name>
    <dbReference type="NCBI Taxonomy" id="415956"/>
    <lineage>
        <taxon>Bacteria</taxon>
        <taxon>Pseudomonadati</taxon>
        <taxon>Bacteroidota</taxon>
        <taxon>Sphingobacteriia</taxon>
        <taxon>Sphingobacteriales</taxon>
        <taxon>Sphingobacteriaceae</taxon>
        <taxon>Sphingobacterium</taxon>
    </lineage>
</organism>
<dbReference type="InterPro" id="IPR012347">
    <property type="entry name" value="Ferritin-like"/>
</dbReference>
<evidence type="ECO:0008006" key="3">
    <source>
        <dbReference type="Google" id="ProtNLM"/>
    </source>
</evidence>
<dbReference type="RefSeq" id="WP_148909270.1">
    <property type="nucleotide sequence ID" value="NZ_VNHX01000016.1"/>
</dbReference>
<evidence type="ECO:0000313" key="2">
    <source>
        <dbReference type="Proteomes" id="UP000325105"/>
    </source>
</evidence>
<dbReference type="AlphaFoldDB" id="A0A5S5DCU3"/>
<evidence type="ECO:0000313" key="1">
    <source>
        <dbReference type="EMBL" id="TYP92439.1"/>
    </source>
</evidence>
<proteinExistence type="predicted"/>